<dbReference type="eggNOG" id="ENOG502S8CX">
    <property type="taxonomic scope" value="Eukaryota"/>
</dbReference>
<keyword evidence="1" id="KW-0472">Membrane</keyword>
<dbReference type="STRING" id="7217.B3MLE0"/>
<feature type="transmembrane region" description="Helical" evidence="1">
    <location>
        <begin position="238"/>
        <end position="260"/>
    </location>
</feature>
<protein>
    <recommendedName>
        <fullName evidence="4">Protein rolling stone</fullName>
    </recommendedName>
</protein>
<dbReference type="EMBL" id="CH902620">
    <property type="protein sequence ID" value="EDV30729.2"/>
    <property type="molecule type" value="Genomic_DNA"/>
</dbReference>
<dbReference type="AlphaFoldDB" id="B3MLE0"/>
<name>B3MLE0_DROAN</name>
<dbReference type="GO" id="GO:0016020">
    <property type="term" value="C:membrane"/>
    <property type="evidence" value="ECO:0007669"/>
    <property type="project" value="TreeGrafter"/>
</dbReference>
<evidence type="ECO:0000313" key="2">
    <source>
        <dbReference type="EMBL" id="EDV30729.2"/>
    </source>
</evidence>
<dbReference type="InParanoid" id="B3MLE0"/>
<feature type="transmembrane region" description="Helical" evidence="1">
    <location>
        <begin position="127"/>
        <end position="149"/>
    </location>
</feature>
<sequence>MNGLVRLLSGSEPGSTSNQKPLSLREEFRLQRFGLQHDEPRDFMRSQWQSKPKSVGFLVYRWLMGGFFSTGVVSYIIKYFQGGHWLIYLTNWGFLFCGVTSVTGAVLVTLYHRQPDNWVPPSKLVKFYWACYWINLTIAFVTSLTYWSVIYPLDRSPDNPTRVSDLYNLWTHAAPPIFFTVDHLVVAQPSRLLHFIYPLGLSLFYAGFTLVFYALGGVDLNGRRYIYGFLNYAKPKRAFKTIAKICILIVTLSSFQYGLYRFRLFMARKLGFSSISE</sequence>
<evidence type="ECO:0008006" key="4">
    <source>
        <dbReference type="Google" id="ProtNLM"/>
    </source>
</evidence>
<reference evidence="2 3" key="1">
    <citation type="journal article" date="2007" name="Nature">
        <title>Evolution of genes and genomes on the Drosophila phylogeny.</title>
        <authorList>
            <consortium name="Drosophila 12 Genomes Consortium"/>
            <person name="Clark A.G."/>
            <person name="Eisen M.B."/>
            <person name="Smith D.R."/>
            <person name="Bergman C.M."/>
            <person name="Oliver B."/>
            <person name="Markow T.A."/>
            <person name="Kaufman T.C."/>
            <person name="Kellis M."/>
            <person name="Gelbart W."/>
            <person name="Iyer V.N."/>
            <person name="Pollard D.A."/>
            <person name="Sackton T.B."/>
            <person name="Larracuente A.M."/>
            <person name="Singh N.D."/>
            <person name="Abad J.P."/>
            <person name="Abt D.N."/>
            <person name="Adryan B."/>
            <person name="Aguade M."/>
            <person name="Akashi H."/>
            <person name="Anderson W.W."/>
            <person name="Aquadro C.F."/>
            <person name="Ardell D.H."/>
            <person name="Arguello R."/>
            <person name="Artieri C.G."/>
            <person name="Barbash D.A."/>
            <person name="Barker D."/>
            <person name="Barsanti P."/>
            <person name="Batterham P."/>
            <person name="Batzoglou S."/>
            <person name="Begun D."/>
            <person name="Bhutkar A."/>
            <person name="Blanco E."/>
            <person name="Bosak S.A."/>
            <person name="Bradley R.K."/>
            <person name="Brand A.D."/>
            <person name="Brent M.R."/>
            <person name="Brooks A.N."/>
            <person name="Brown R.H."/>
            <person name="Butlin R.K."/>
            <person name="Caggese C."/>
            <person name="Calvi B.R."/>
            <person name="Bernardo de Carvalho A."/>
            <person name="Caspi A."/>
            <person name="Castrezana S."/>
            <person name="Celniker S.E."/>
            <person name="Chang J.L."/>
            <person name="Chapple C."/>
            <person name="Chatterji S."/>
            <person name="Chinwalla A."/>
            <person name="Civetta A."/>
            <person name="Clifton S.W."/>
            <person name="Comeron J.M."/>
            <person name="Costello J.C."/>
            <person name="Coyne J.A."/>
            <person name="Daub J."/>
            <person name="David R.G."/>
            <person name="Delcher A.L."/>
            <person name="Delehaunty K."/>
            <person name="Do C.B."/>
            <person name="Ebling H."/>
            <person name="Edwards K."/>
            <person name="Eickbush T."/>
            <person name="Evans J.D."/>
            <person name="Filipski A."/>
            <person name="Findeiss S."/>
            <person name="Freyhult E."/>
            <person name="Fulton L."/>
            <person name="Fulton R."/>
            <person name="Garcia A.C."/>
            <person name="Gardiner A."/>
            <person name="Garfield D.A."/>
            <person name="Garvin B.E."/>
            <person name="Gibson G."/>
            <person name="Gilbert D."/>
            <person name="Gnerre S."/>
            <person name="Godfrey J."/>
            <person name="Good R."/>
            <person name="Gotea V."/>
            <person name="Gravely B."/>
            <person name="Greenberg A.J."/>
            <person name="Griffiths-Jones S."/>
            <person name="Gross S."/>
            <person name="Guigo R."/>
            <person name="Gustafson E.A."/>
            <person name="Haerty W."/>
            <person name="Hahn M.W."/>
            <person name="Halligan D.L."/>
            <person name="Halpern A.L."/>
            <person name="Halter G.M."/>
            <person name="Han M.V."/>
            <person name="Heger A."/>
            <person name="Hillier L."/>
            <person name="Hinrichs A.S."/>
            <person name="Holmes I."/>
            <person name="Hoskins R.A."/>
            <person name="Hubisz M.J."/>
            <person name="Hultmark D."/>
            <person name="Huntley M.A."/>
            <person name="Jaffe D.B."/>
            <person name="Jagadeeshan S."/>
            <person name="Jeck W.R."/>
            <person name="Johnson J."/>
            <person name="Jones C.D."/>
            <person name="Jordan W.C."/>
            <person name="Karpen G.H."/>
            <person name="Kataoka E."/>
            <person name="Keightley P.D."/>
            <person name="Kheradpour P."/>
            <person name="Kirkness E.F."/>
            <person name="Koerich L.B."/>
            <person name="Kristiansen K."/>
            <person name="Kudrna D."/>
            <person name="Kulathinal R.J."/>
            <person name="Kumar S."/>
            <person name="Kwok R."/>
            <person name="Lander E."/>
            <person name="Langley C.H."/>
            <person name="Lapoint R."/>
            <person name="Lazzaro B.P."/>
            <person name="Lee S.J."/>
            <person name="Levesque L."/>
            <person name="Li R."/>
            <person name="Lin C.F."/>
            <person name="Lin M.F."/>
            <person name="Lindblad-Toh K."/>
            <person name="Llopart A."/>
            <person name="Long M."/>
            <person name="Low L."/>
            <person name="Lozovsky E."/>
            <person name="Lu J."/>
            <person name="Luo M."/>
            <person name="Machado C.A."/>
            <person name="Makalowski W."/>
            <person name="Marzo M."/>
            <person name="Matsuda M."/>
            <person name="Matzkin L."/>
            <person name="McAllister B."/>
            <person name="McBride C.S."/>
            <person name="McKernan B."/>
            <person name="McKernan K."/>
            <person name="Mendez-Lago M."/>
            <person name="Minx P."/>
            <person name="Mollenhauer M.U."/>
            <person name="Montooth K."/>
            <person name="Mount S.M."/>
            <person name="Mu X."/>
            <person name="Myers E."/>
            <person name="Negre B."/>
            <person name="Newfeld S."/>
            <person name="Nielsen R."/>
            <person name="Noor M.A."/>
            <person name="O'Grady P."/>
            <person name="Pachter L."/>
            <person name="Papaceit M."/>
            <person name="Parisi M.J."/>
            <person name="Parisi M."/>
            <person name="Parts L."/>
            <person name="Pedersen J.S."/>
            <person name="Pesole G."/>
            <person name="Phillippy A.M."/>
            <person name="Ponting C.P."/>
            <person name="Pop M."/>
            <person name="Porcelli D."/>
            <person name="Powell J.R."/>
            <person name="Prohaska S."/>
            <person name="Pruitt K."/>
            <person name="Puig M."/>
            <person name="Quesneville H."/>
            <person name="Ram K.R."/>
            <person name="Rand D."/>
            <person name="Rasmussen M.D."/>
            <person name="Reed L.K."/>
            <person name="Reenan R."/>
            <person name="Reily A."/>
            <person name="Remington K.A."/>
            <person name="Rieger T.T."/>
            <person name="Ritchie M.G."/>
            <person name="Robin C."/>
            <person name="Rogers Y.H."/>
            <person name="Rohde C."/>
            <person name="Rozas J."/>
            <person name="Rubenfield M.J."/>
            <person name="Ruiz A."/>
            <person name="Russo S."/>
            <person name="Salzberg S.L."/>
            <person name="Sanchez-Gracia A."/>
            <person name="Saranga D.J."/>
            <person name="Sato H."/>
            <person name="Schaeffer S.W."/>
            <person name="Schatz M.C."/>
            <person name="Schlenke T."/>
            <person name="Schwartz R."/>
            <person name="Segarra C."/>
            <person name="Singh R.S."/>
            <person name="Sirot L."/>
            <person name="Sirota M."/>
            <person name="Sisneros N.B."/>
            <person name="Smith C.D."/>
            <person name="Smith T.F."/>
            <person name="Spieth J."/>
            <person name="Stage D.E."/>
            <person name="Stark A."/>
            <person name="Stephan W."/>
            <person name="Strausberg R.L."/>
            <person name="Strempel S."/>
            <person name="Sturgill D."/>
            <person name="Sutton G."/>
            <person name="Sutton G.G."/>
            <person name="Tao W."/>
            <person name="Teichmann S."/>
            <person name="Tobari Y.N."/>
            <person name="Tomimura Y."/>
            <person name="Tsolas J.M."/>
            <person name="Valente V.L."/>
            <person name="Venter E."/>
            <person name="Venter J.C."/>
            <person name="Vicario S."/>
            <person name="Vieira F.G."/>
            <person name="Vilella A.J."/>
            <person name="Villasante A."/>
            <person name="Walenz B."/>
            <person name="Wang J."/>
            <person name="Wasserman M."/>
            <person name="Watts T."/>
            <person name="Wilson D."/>
            <person name="Wilson R.K."/>
            <person name="Wing R.A."/>
            <person name="Wolfner M.F."/>
            <person name="Wong A."/>
            <person name="Wong G.K."/>
            <person name="Wu C.I."/>
            <person name="Wu G."/>
            <person name="Yamamoto D."/>
            <person name="Yang H.P."/>
            <person name="Yang S.P."/>
            <person name="Yorke J.A."/>
            <person name="Yoshida K."/>
            <person name="Zdobnov E."/>
            <person name="Zhang P."/>
            <person name="Zhang Y."/>
            <person name="Zimin A.V."/>
            <person name="Baldwin J."/>
            <person name="Abdouelleil A."/>
            <person name="Abdulkadir J."/>
            <person name="Abebe A."/>
            <person name="Abera B."/>
            <person name="Abreu J."/>
            <person name="Acer S.C."/>
            <person name="Aftuck L."/>
            <person name="Alexander A."/>
            <person name="An P."/>
            <person name="Anderson E."/>
            <person name="Anderson S."/>
            <person name="Arachi H."/>
            <person name="Azer M."/>
            <person name="Bachantsang P."/>
            <person name="Barry A."/>
            <person name="Bayul T."/>
            <person name="Berlin A."/>
            <person name="Bessette D."/>
            <person name="Bloom T."/>
            <person name="Blye J."/>
            <person name="Boguslavskiy L."/>
            <person name="Bonnet C."/>
            <person name="Boukhgalter B."/>
            <person name="Bourzgui I."/>
            <person name="Brown A."/>
            <person name="Cahill P."/>
            <person name="Channer S."/>
            <person name="Cheshatsang Y."/>
            <person name="Chuda L."/>
            <person name="Citroen M."/>
            <person name="Collymore A."/>
            <person name="Cooke P."/>
            <person name="Costello M."/>
            <person name="D'Aco K."/>
            <person name="Daza R."/>
            <person name="De Haan G."/>
            <person name="DeGray S."/>
            <person name="DeMaso C."/>
            <person name="Dhargay N."/>
            <person name="Dooley K."/>
            <person name="Dooley E."/>
            <person name="Doricent M."/>
            <person name="Dorje P."/>
            <person name="Dorjee K."/>
            <person name="Dupes A."/>
            <person name="Elong R."/>
            <person name="Falk J."/>
            <person name="Farina A."/>
            <person name="Faro S."/>
            <person name="Ferguson D."/>
            <person name="Fisher S."/>
            <person name="Foley C.D."/>
            <person name="Franke A."/>
            <person name="Friedrich D."/>
            <person name="Gadbois L."/>
            <person name="Gearin G."/>
            <person name="Gearin C.R."/>
            <person name="Giannoukos G."/>
            <person name="Goode T."/>
            <person name="Graham J."/>
            <person name="Grandbois E."/>
            <person name="Grewal S."/>
            <person name="Gyaltsen K."/>
            <person name="Hafez N."/>
            <person name="Hagos B."/>
            <person name="Hall J."/>
            <person name="Henson C."/>
            <person name="Hollinger A."/>
            <person name="Honan T."/>
            <person name="Huard M.D."/>
            <person name="Hughes L."/>
            <person name="Hurhula B."/>
            <person name="Husby M.E."/>
            <person name="Kamat A."/>
            <person name="Kanga B."/>
            <person name="Kashin S."/>
            <person name="Khazanovich D."/>
            <person name="Kisner P."/>
            <person name="Lance K."/>
            <person name="Lara M."/>
            <person name="Lee W."/>
            <person name="Lennon N."/>
            <person name="Letendre F."/>
            <person name="LeVine R."/>
            <person name="Lipovsky A."/>
            <person name="Liu X."/>
            <person name="Liu J."/>
            <person name="Liu S."/>
            <person name="Lokyitsang T."/>
            <person name="Lokyitsang Y."/>
            <person name="Lubonja R."/>
            <person name="Lui A."/>
            <person name="MacDonald P."/>
            <person name="Magnisalis V."/>
            <person name="Maru K."/>
            <person name="Matthews C."/>
            <person name="McCusker W."/>
            <person name="McDonough S."/>
            <person name="Mehta T."/>
            <person name="Meldrim J."/>
            <person name="Meneus L."/>
            <person name="Mihai O."/>
            <person name="Mihalev A."/>
            <person name="Mihova T."/>
            <person name="Mittelman R."/>
            <person name="Mlenga V."/>
            <person name="Montmayeur A."/>
            <person name="Mulrain L."/>
            <person name="Navidi A."/>
            <person name="Naylor J."/>
            <person name="Negash T."/>
            <person name="Nguyen T."/>
            <person name="Nguyen N."/>
            <person name="Nicol R."/>
            <person name="Norbu C."/>
            <person name="Norbu N."/>
            <person name="Novod N."/>
            <person name="O'Neill B."/>
            <person name="Osman S."/>
            <person name="Markiewicz E."/>
            <person name="Oyono O.L."/>
            <person name="Patti C."/>
            <person name="Phunkhang P."/>
            <person name="Pierre F."/>
            <person name="Priest M."/>
            <person name="Raghuraman S."/>
            <person name="Rege F."/>
            <person name="Reyes R."/>
            <person name="Rise C."/>
            <person name="Rogov P."/>
            <person name="Ross K."/>
            <person name="Ryan E."/>
            <person name="Settipalli S."/>
            <person name="Shea T."/>
            <person name="Sherpa N."/>
            <person name="Shi L."/>
            <person name="Shih D."/>
            <person name="Sparrow T."/>
            <person name="Spaulding J."/>
            <person name="Stalker J."/>
            <person name="Stange-Thomann N."/>
            <person name="Stavropoulos S."/>
            <person name="Stone C."/>
            <person name="Strader C."/>
            <person name="Tesfaye S."/>
            <person name="Thomson T."/>
            <person name="Thoulutsang Y."/>
            <person name="Thoulutsang D."/>
            <person name="Topham K."/>
            <person name="Topping I."/>
            <person name="Tsamla T."/>
            <person name="Vassiliev H."/>
            <person name="Vo A."/>
            <person name="Wangchuk T."/>
            <person name="Wangdi T."/>
            <person name="Weiand M."/>
            <person name="Wilkinson J."/>
            <person name="Wilson A."/>
            <person name="Yadav S."/>
            <person name="Young G."/>
            <person name="Yu Q."/>
            <person name="Zembek L."/>
            <person name="Zhong D."/>
            <person name="Zimmer A."/>
            <person name="Zwirko Z."/>
            <person name="Jaffe D.B."/>
            <person name="Alvarez P."/>
            <person name="Brockman W."/>
            <person name="Butler J."/>
            <person name="Chin C."/>
            <person name="Gnerre S."/>
            <person name="Grabherr M."/>
            <person name="Kleber M."/>
            <person name="Mauceli E."/>
            <person name="MacCallum I."/>
        </authorList>
    </citation>
    <scope>NUCLEOTIDE SEQUENCE [LARGE SCALE GENOMIC DNA]</scope>
    <source>
        <strain evidence="3">Tucson 14024-0371.13</strain>
    </source>
</reference>
<accession>B3MLE0</accession>
<feature type="transmembrane region" description="Helical" evidence="1">
    <location>
        <begin position="89"/>
        <end position="111"/>
    </location>
</feature>
<dbReference type="InterPro" id="IPR049352">
    <property type="entry name" value="Rost"/>
</dbReference>
<keyword evidence="1" id="KW-0812">Transmembrane</keyword>
<evidence type="ECO:0000313" key="3">
    <source>
        <dbReference type="Proteomes" id="UP000007801"/>
    </source>
</evidence>
<keyword evidence="3" id="KW-1185">Reference proteome</keyword>
<dbReference type="FunCoup" id="B3MLE0">
    <property type="interactions" value="17"/>
</dbReference>
<feature type="transmembrane region" description="Helical" evidence="1">
    <location>
        <begin position="55"/>
        <end position="77"/>
    </location>
</feature>
<gene>
    <name evidence="2" type="primary">Dana\GF15003</name>
    <name evidence="2" type="synonym">dana_GLEANR_15768</name>
    <name evidence="2" type="ORF">GF15003</name>
</gene>
<evidence type="ECO:0000256" key="1">
    <source>
        <dbReference type="SAM" id="Phobius"/>
    </source>
</evidence>
<feature type="transmembrane region" description="Helical" evidence="1">
    <location>
        <begin position="199"/>
        <end position="218"/>
    </location>
</feature>
<dbReference type="OrthoDB" id="419711at2759"/>
<dbReference type="PANTHER" id="PTHR12242">
    <property type="entry name" value="OS02G0130600 PROTEIN-RELATED"/>
    <property type="match status" value="1"/>
</dbReference>
<proteinExistence type="predicted"/>
<dbReference type="Proteomes" id="UP000007801">
    <property type="component" value="Unassembled WGS sequence"/>
</dbReference>
<dbReference type="KEGG" id="dan:6497818"/>
<dbReference type="HOGENOM" id="CLU_066320_1_0_1"/>
<organism evidence="2 3">
    <name type="scientific">Drosophila ananassae</name>
    <name type="common">Fruit fly</name>
    <dbReference type="NCBI Taxonomy" id="7217"/>
    <lineage>
        <taxon>Eukaryota</taxon>
        <taxon>Metazoa</taxon>
        <taxon>Ecdysozoa</taxon>
        <taxon>Arthropoda</taxon>
        <taxon>Hexapoda</taxon>
        <taxon>Insecta</taxon>
        <taxon>Pterygota</taxon>
        <taxon>Neoptera</taxon>
        <taxon>Endopterygota</taxon>
        <taxon>Diptera</taxon>
        <taxon>Brachycera</taxon>
        <taxon>Muscomorpha</taxon>
        <taxon>Ephydroidea</taxon>
        <taxon>Drosophilidae</taxon>
        <taxon>Drosophila</taxon>
        <taxon>Sophophora</taxon>
    </lineage>
</organism>
<keyword evidence="1" id="KW-1133">Transmembrane helix</keyword>
<dbReference type="GeneID" id="6497818"/>
<dbReference type="PANTHER" id="PTHR12242:SF46">
    <property type="entry name" value="IP08657P-RELATED"/>
    <property type="match status" value="1"/>
</dbReference>
<dbReference type="Pfam" id="PF21534">
    <property type="entry name" value="Rost"/>
    <property type="match status" value="1"/>
</dbReference>